<name>A0A9Q8LG19_PASFU</name>
<dbReference type="RefSeq" id="XP_047761094.1">
    <property type="nucleotide sequence ID" value="XM_047904454.1"/>
</dbReference>
<dbReference type="Proteomes" id="UP000756132">
    <property type="component" value="Chromosome 4"/>
</dbReference>
<dbReference type="AlphaFoldDB" id="A0A9Q8LG19"/>
<dbReference type="GO" id="GO:0003676">
    <property type="term" value="F:nucleic acid binding"/>
    <property type="evidence" value="ECO:0007669"/>
    <property type="project" value="InterPro"/>
</dbReference>
<sequence>MPLKPDLLIWTDGSRHREQGFSGCAVVFGGKLWKNPRLGSFGVSLGVQPSADVAEIYGHIYALRLALWLHETYCPPREKRFFDRVVIVTDSKFTSDHYDFLLFSASPAQLAAAPAIVQEAVGLIRQILKLGVGVEVRWERRDSSHGNREADRLAGVASRIANKGYGVEEWVEEIAVREEKK</sequence>
<protein>
    <recommendedName>
        <fullName evidence="1">RNase H type-1 domain-containing protein</fullName>
    </recommendedName>
</protein>
<gene>
    <name evidence="2" type="ORF">CLAFUR5_05306</name>
</gene>
<dbReference type="KEGG" id="ffu:CLAFUR5_05306"/>
<feature type="domain" description="RNase H type-1" evidence="1">
    <location>
        <begin position="3"/>
        <end position="159"/>
    </location>
</feature>
<evidence type="ECO:0000313" key="3">
    <source>
        <dbReference type="Proteomes" id="UP000756132"/>
    </source>
</evidence>
<organism evidence="2 3">
    <name type="scientific">Passalora fulva</name>
    <name type="common">Tomato leaf mold</name>
    <name type="synonym">Cladosporium fulvum</name>
    <dbReference type="NCBI Taxonomy" id="5499"/>
    <lineage>
        <taxon>Eukaryota</taxon>
        <taxon>Fungi</taxon>
        <taxon>Dikarya</taxon>
        <taxon>Ascomycota</taxon>
        <taxon>Pezizomycotina</taxon>
        <taxon>Dothideomycetes</taxon>
        <taxon>Dothideomycetidae</taxon>
        <taxon>Mycosphaerellales</taxon>
        <taxon>Mycosphaerellaceae</taxon>
        <taxon>Fulvia</taxon>
    </lineage>
</organism>
<proteinExistence type="predicted"/>
<evidence type="ECO:0000259" key="1">
    <source>
        <dbReference type="PROSITE" id="PS50879"/>
    </source>
</evidence>
<dbReference type="InterPro" id="IPR044730">
    <property type="entry name" value="RNase_H-like_dom_plant"/>
</dbReference>
<dbReference type="InterPro" id="IPR002156">
    <property type="entry name" value="RNaseH_domain"/>
</dbReference>
<dbReference type="Pfam" id="PF00075">
    <property type="entry name" value="RNase_H"/>
    <property type="match status" value="1"/>
</dbReference>
<dbReference type="Gene3D" id="3.30.420.10">
    <property type="entry name" value="Ribonuclease H-like superfamily/Ribonuclease H"/>
    <property type="match status" value="1"/>
</dbReference>
<reference evidence="2" key="1">
    <citation type="submission" date="2021-12" db="EMBL/GenBank/DDBJ databases">
        <authorList>
            <person name="Zaccaron A."/>
            <person name="Stergiopoulos I."/>
        </authorList>
    </citation>
    <scope>NUCLEOTIDE SEQUENCE</scope>
    <source>
        <strain evidence="2">Race5_Kim</strain>
    </source>
</reference>
<accession>A0A9Q8LG19</accession>
<evidence type="ECO:0000313" key="2">
    <source>
        <dbReference type="EMBL" id="UJO16728.1"/>
    </source>
</evidence>
<dbReference type="InterPro" id="IPR036397">
    <property type="entry name" value="RNaseH_sf"/>
</dbReference>
<dbReference type="GO" id="GO:0004523">
    <property type="term" value="F:RNA-DNA hybrid ribonuclease activity"/>
    <property type="evidence" value="ECO:0007669"/>
    <property type="project" value="InterPro"/>
</dbReference>
<reference evidence="2" key="2">
    <citation type="journal article" date="2022" name="Microb. Genom.">
        <title>A chromosome-scale genome assembly of the tomato pathogen Cladosporium fulvum reveals a compartmentalized genome architecture and the presence of a dispensable chromosome.</title>
        <authorList>
            <person name="Zaccaron A.Z."/>
            <person name="Chen L.H."/>
            <person name="Samaras A."/>
            <person name="Stergiopoulos I."/>
        </authorList>
    </citation>
    <scope>NUCLEOTIDE SEQUENCE</scope>
    <source>
        <strain evidence="2">Race5_Kim</strain>
    </source>
</reference>
<dbReference type="InterPro" id="IPR012337">
    <property type="entry name" value="RNaseH-like_sf"/>
</dbReference>
<dbReference type="SUPFAM" id="SSF53098">
    <property type="entry name" value="Ribonuclease H-like"/>
    <property type="match status" value="1"/>
</dbReference>
<dbReference type="OrthoDB" id="5067658at2759"/>
<keyword evidence="3" id="KW-1185">Reference proteome</keyword>
<dbReference type="CDD" id="cd06222">
    <property type="entry name" value="RNase_H_like"/>
    <property type="match status" value="1"/>
</dbReference>
<dbReference type="OMA" id="WLHETYC"/>
<dbReference type="PROSITE" id="PS50879">
    <property type="entry name" value="RNASE_H_1"/>
    <property type="match status" value="1"/>
</dbReference>
<dbReference type="EMBL" id="CP090166">
    <property type="protein sequence ID" value="UJO16728.1"/>
    <property type="molecule type" value="Genomic_DNA"/>
</dbReference>
<dbReference type="GeneID" id="71985184"/>